<comment type="subunit">
    <text evidence="3">Monomer.</text>
</comment>
<dbReference type="FunFam" id="1.10.575.10:FF:000002">
    <property type="entry name" value="Endonuclease 2"/>
    <property type="match status" value="1"/>
</dbReference>
<dbReference type="Gene3D" id="1.10.575.10">
    <property type="entry name" value="P1 Nuclease"/>
    <property type="match status" value="1"/>
</dbReference>
<dbReference type="Pfam" id="PF02265">
    <property type="entry name" value="S1-P1_nuclease"/>
    <property type="match status" value="1"/>
</dbReference>
<evidence type="ECO:0000256" key="1">
    <source>
        <dbReference type="ARBA" id="ARBA00000245"/>
    </source>
</evidence>
<evidence type="ECO:0000256" key="4">
    <source>
        <dbReference type="ARBA" id="ARBA00012562"/>
    </source>
</evidence>
<dbReference type="PANTHER" id="PTHR33146">
    <property type="entry name" value="ENDONUCLEASE 4"/>
    <property type="match status" value="1"/>
</dbReference>
<dbReference type="GO" id="GO:0004521">
    <property type="term" value="F:RNA endonuclease activity"/>
    <property type="evidence" value="ECO:0007669"/>
    <property type="project" value="UniProtKB-ARBA"/>
</dbReference>
<comment type="similarity">
    <text evidence="2">Belongs to the nuclease type I family.</text>
</comment>
<keyword evidence="5" id="KW-0540">Nuclease</keyword>
<comment type="catalytic activity">
    <reaction evidence="1">
        <text>Endonucleolytic cleavage to 5'-phosphomononucleotide and 5'-phosphooligonucleotide end-products.</text>
        <dbReference type="EC" id="3.1.30.1"/>
    </reaction>
</comment>
<dbReference type="InterPro" id="IPR003154">
    <property type="entry name" value="S1/P1nuclease"/>
</dbReference>
<evidence type="ECO:0000256" key="6">
    <source>
        <dbReference type="ARBA" id="ARBA00022723"/>
    </source>
</evidence>
<dbReference type="EMBL" id="CP144696">
    <property type="protein sequence ID" value="WVZ12297.1"/>
    <property type="molecule type" value="Genomic_DNA"/>
</dbReference>
<dbReference type="SUPFAM" id="SSF48537">
    <property type="entry name" value="Phospholipase C/P1 nuclease"/>
    <property type="match status" value="1"/>
</dbReference>
<dbReference type="GO" id="GO:0003676">
    <property type="term" value="F:nucleic acid binding"/>
    <property type="evidence" value="ECO:0007669"/>
    <property type="project" value="InterPro"/>
</dbReference>
<evidence type="ECO:0000256" key="2">
    <source>
        <dbReference type="ARBA" id="ARBA00009547"/>
    </source>
</evidence>
<protein>
    <recommendedName>
        <fullName evidence="4">Aspergillus nuclease S1</fullName>
        <ecNumber evidence="4">3.1.30.1</ecNumber>
    </recommendedName>
</protein>
<evidence type="ECO:0000256" key="10">
    <source>
        <dbReference type="ARBA" id="ARBA00023157"/>
    </source>
</evidence>
<dbReference type="EC" id="3.1.30.1" evidence="4"/>
<keyword evidence="10" id="KW-1015">Disulfide bond</keyword>
<proteinExistence type="inferred from homology"/>
<dbReference type="GO" id="GO:0046872">
    <property type="term" value="F:metal ion binding"/>
    <property type="evidence" value="ECO:0007669"/>
    <property type="project" value="UniProtKB-KW"/>
</dbReference>
<dbReference type="GO" id="GO:0006308">
    <property type="term" value="P:DNA catabolic process"/>
    <property type="evidence" value="ECO:0007669"/>
    <property type="project" value="InterPro"/>
</dbReference>
<keyword evidence="9" id="KW-0378">Hydrolase</keyword>
<keyword evidence="7" id="KW-0732">Signal</keyword>
<dbReference type="PANTHER" id="PTHR33146:SF20">
    <property type="entry name" value="ASPERGILLUS NUCLEASE S1"/>
    <property type="match status" value="1"/>
</dbReference>
<evidence type="ECO:0000313" key="13">
    <source>
        <dbReference type="Proteomes" id="UP001374535"/>
    </source>
</evidence>
<dbReference type="AlphaFoldDB" id="A0AAQ3NN95"/>
<sequence>MEASCLYKYIRKASEVGLKCREELMGCYRVFQVVAIVSFVLFLPNRSHAWGEDGHAIVCKIAQDRLSSGAAAAVKKLLPKSANNDLASKCSWADSLRVVFPWSSALHFADTPDNACNYKDTRDCVDLKTGIKGRCVVSAITNYTNQLLEYGTKTKYNLTQSLLFISHFMGDVHQPLHCGFASDRGGNDINVHWYRRKQNLHHVWDANIIETEIERFYDDIDDFVDAIQNNITKTWADEVEEWENCRNDDVSCPAIYASESAEDACVWAYEGASEGSVLDDEYFFSRFPIVNLRLAQGGVRLAATLNRIFDTVSAMSM</sequence>
<reference evidence="12 13" key="1">
    <citation type="journal article" date="2023" name="Life. Sci Alliance">
        <title>Evolutionary insights into 3D genome organization and epigenetic landscape of Vigna mungo.</title>
        <authorList>
            <person name="Junaid A."/>
            <person name="Singh B."/>
            <person name="Bhatia S."/>
        </authorList>
    </citation>
    <scope>NUCLEOTIDE SEQUENCE [LARGE SCALE GENOMIC DNA]</scope>
    <source>
        <strain evidence="12">Urdbean</strain>
    </source>
</reference>
<keyword evidence="13" id="KW-1185">Reference proteome</keyword>
<evidence type="ECO:0000256" key="5">
    <source>
        <dbReference type="ARBA" id="ARBA00022722"/>
    </source>
</evidence>
<evidence type="ECO:0000256" key="7">
    <source>
        <dbReference type="ARBA" id="ARBA00022729"/>
    </source>
</evidence>
<evidence type="ECO:0000256" key="3">
    <source>
        <dbReference type="ARBA" id="ARBA00011245"/>
    </source>
</evidence>
<dbReference type="Proteomes" id="UP001374535">
    <property type="component" value="Chromosome 5"/>
</dbReference>
<evidence type="ECO:0000256" key="8">
    <source>
        <dbReference type="ARBA" id="ARBA00022759"/>
    </source>
</evidence>
<keyword evidence="8" id="KW-0255">Endonuclease</keyword>
<organism evidence="12 13">
    <name type="scientific">Vigna mungo</name>
    <name type="common">Black gram</name>
    <name type="synonym">Phaseolus mungo</name>
    <dbReference type="NCBI Taxonomy" id="3915"/>
    <lineage>
        <taxon>Eukaryota</taxon>
        <taxon>Viridiplantae</taxon>
        <taxon>Streptophyta</taxon>
        <taxon>Embryophyta</taxon>
        <taxon>Tracheophyta</taxon>
        <taxon>Spermatophyta</taxon>
        <taxon>Magnoliopsida</taxon>
        <taxon>eudicotyledons</taxon>
        <taxon>Gunneridae</taxon>
        <taxon>Pentapetalae</taxon>
        <taxon>rosids</taxon>
        <taxon>fabids</taxon>
        <taxon>Fabales</taxon>
        <taxon>Fabaceae</taxon>
        <taxon>Papilionoideae</taxon>
        <taxon>50 kb inversion clade</taxon>
        <taxon>NPAAA clade</taxon>
        <taxon>indigoferoid/millettioid clade</taxon>
        <taxon>Phaseoleae</taxon>
        <taxon>Vigna</taxon>
    </lineage>
</organism>
<accession>A0AAQ3NN95</accession>
<evidence type="ECO:0000256" key="11">
    <source>
        <dbReference type="ARBA" id="ARBA00023180"/>
    </source>
</evidence>
<gene>
    <name evidence="12" type="ORF">V8G54_016827</name>
</gene>
<dbReference type="InterPro" id="IPR008947">
    <property type="entry name" value="PLipase_C/P1_nuclease_dom_sf"/>
</dbReference>
<keyword evidence="11" id="KW-0325">Glycoprotein</keyword>
<name>A0AAQ3NN95_VIGMU</name>
<dbReference type="CDD" id="cd11010">
    <property type="entry name" value="S1-P1_nuclease"/>
    <property type="match status" value="1"/>
</dbReference>
<keyword evidence="6" id="KW-0479">Metal-binding</keyword>
<dbReference type="GO" id="GO:0000014">
    <property type="term" value="F:single-stranded DNA endodeoxyribonuclease activity"/>
    <property type="evidence" value="ECO:0007669"/>
    <property type="project" value="UniProtKB-ARBA"/>
</dbReference>
<evidence type="ECO:0000313" key="12">
    <source>
        <dbReference type="EMBL" id="WVZ12297.1"/>
    </source>
</evidence>
<evidence type="ECO:0000256" key="9">
    <source>
        <dbReference type="ARBA" id="ARBA00022801"/>
    </source>
</evidence>